<name>A0ABZ2C0F8_9PROT</name>
<dbReference type="InterPro" id="IPR042187">
    <property type="entry name" value="Flagellin_C_sub2"/>
</dbReference>
<dbReference type="Gene3D" id="6.10.10.10">
    <property type="entry name" value="Flagellar export chaperone, C-terminal domain"/>
    <property type="match status" value="1"/>
</dbReference>
<keyword evidence="3" id="KW-0964">Secreted</keyword>
<evidence type="ECO:0000259" key="4">
    <source>
        <dbReference type="Pfam" id="PF00669"/>
    </source>
</evidence>
<evidence type="ECO:0000259" key="5">
    <source>
        <dbReference type="Pfam" id="PF00700"/>
    </source>
</evidence>
<dbReference type="InterPro" id="IPR001492">
    <property type="entry name" value="Flagellin"/>
</dbReference>
<dbReference type="SUPFAM" id="SSF64518">
    <property type="entry name" value="Phase 1 flagellin"/>
    <property type="match status" value="1"/>
</dbReference>
<keyword evidence="6" id="KW-0966">Cell projection</keyword>
<comment type="subcellular location">
    <subcellularLocation>
        <location evidence="3">Secreted</location>
    </subcellularLocation>
    <subcellularLocation>
        <location evidence="3">Bacterial flagellum</location>
    </subcellularLocation>
</comment>
<evidence type="ECO:0000313" key="7">
    <source>
        <dbReference type="Proteomes" id="UP001330434"/>
    </source>
</evidence>
<keyword evidence="6" id="KW-0969">Cilium</keyword>
<dbReference type="EMBL" id="CP133270">
    <property type="protein sequence ID" value="WVX65860.1"/>
    <property type="molecule type" value="Genomic_DNA"/>
</dbReference>
<dbReference type="InterPro" id="IPR046358">
    <property type="entry name" value="Flagellin_C"/>
</dbReference>
<proteinExistence type="inferred from homology"/>
<feature type="domain" description="Flagellin N-terminal" evidence="4">
    <location>
        <begin position="9"/>
        <end position="140"/>
    </location>
</feature>
<dbReference type="Gene3D" id="1.20.1330.10">
    <property type="entry name" value="f41 fragment of flagellin, N-terminal domain"/>
    <property type="match status" value="2"/>
</dbReference>
<comment type="function">
    <text evidence="3">Flagellin is the subunit protein which polymerizes to form the filaments of bacterial flagella.</text>
</comment>
<dbReference type="InterPro" id="IPR001029">
    <property type="entry name" value="Flagellin_N"/>
</dbReference>
<dbReference type="Pfam" id="PF00700">
    <property type="entry name" value="Flagellin_C"/>
    <property type="match status" value="1"/>
</dbReference>
<gene>
    <name evidence="6" type="ORF">Bealeia1_00026</name>
</gene>
<evidence type="ECO:0000256" key="2">
    <source>
        <dbReference type="ARBA" id="ARBA00023143"/>
    </source>
</evidence>
<dbReference type="RefSeq" id="WP_331256431.1">
    <property type="nucleotide sequence ID" value="NZ_CP133270.1"/>
</dbReference>
<dbReference type="PANTHER" id="PTHR42792">
    <property type="entry name" value="FLAGELLIN"/>
    <property type="match status" value="1"/>
</dbReference>
<keyword evidence="6" id="KW-0282">Flagellum</keyword>
<evidence type="ECO:0000256" key="1">
    <source>
        <dbReference type="ARBA" id="ARBA00005709"/>
    </source>
</evidence>
<keyword evidence="2 3" id="KW-0975">Bacterial flagellum</keyword>
<sequence>MPKTLTALTNGASVSAQTNIKKATGLAQDSANRISKGLKIDGDAAAKGIYTKLNAKVLGNEQVASNLSQGAAVAQVATGDMDQLNEIITRVSSLAIQSNSDTVSETERAGMDIEAQQQLAQFDNVLNTVDWLGVKLLKGSAGSSTLIGAVANPVANGIPAVGGGAGQIPANTFAGTINAAATSGNIQGAVTAAPIITQTGTSFNVSLQIGSQTFTASGINPNAGGVMTLKSGDSTLSFDYAAGVGGLNNLANFQAAFDTLVGWNANQSIVTFQSQSAAPANGMPAAANGYIAGSTVTPGMYAISYDGAGSFKLIDPTGNSLKASVTAGGAQTITFSNGFNFAVDNTFNNANAIPQVMVQVNGGANTQLSFQSDTYGGSINVTMPSLDRVTLGLNNVSLKTKQGAIAVQPQLEAAMNVVSQSSAQVVAVQKRLELAEASATTARENLIAARASVGDTDLAKETTEFTKYNVLSQAGIAMKTQADQMFNSLLAMVRG</sequence>
<feature type="domain" description="Flagellin C-terminal" evidence="5">
    <location>
        <begin position="411"/>
        <end position="491"/>
    </location>
</feature>
<keyword evidence="7" id="KW-1185">Reference proteome</keyword>
<organism evidence="6 7">
    <name type="scientific">Candidatus Bealeia paramacronuclearis</name>
    <dbReference type="NCBI Taxonomy" id="1921001"/>
    <lineage>
        <taxon>Bacteria</taxon>
        <taxon>Pseudomonadati</taxon>
        <taxon>Pseudomonadota</taxon>
        <taxon>Alphaproteobacteria</taxon>
        <taxon>Holosporales</taxon>
        <taxon>Holosporaceae</taxon>
        <taxon>Candidatus Bealeia</taxon>
    </lineage>
</organism>
<accession>A0ABZ2C0F8</accession>
<evidence type="ECO:0000313" key="6">
    <source>
        <dbReference type="EMBL" id="WVX65860.1"/>
    </source>
</evidence>
<reference evidence="6 7" key="1">
    <citation type="journal article" date="2024" name="Environ. Microbiol.">
        <title>Novel evolutionary insights on the interactions of the Holosporales (Alphaproteobacteria) with eukaryotic hosts from comparative genomics.</title>
        <authorList>
            <person name="Giovannini M."/>
            <person name="Petroni G."/>
            <person name="Castelli M."/>
        </authorList>
    </citation>
    <scope>NUCLEOTIDE SEQUENCE [LARGE SCALE GENOMIC DNA]</scope>
    <source>
        <strain evidence="6 7">US_Bl 15I1</strain>
    </source>
</reference>
<protein>
    <recommendedName>
        <fullName evidence="3">Flagellin</fullName>
    </recommendedName>
</protein>
<dbReference type="Pfam" id="PF00669">
    <property type="entry name" value="Flagellin_N"/>
    <property type="match status" value="1"/>
</dbReference>
<comment type="similarity">
    <text evidence="1 3">Belongs to the bacterial flagellin family.</text>
</comment>
<evidence type="ECO:0000256" key="3">
    <source>
        <dbReference type="RuleBase" id="RU362073"/>
    </source>
</evidence>
<dbReference type="Proteomes" id="UP001330434">
    <property type="component" value="Chromosome"/>
</dbReference>
<dbReference type="PANTHER" id="PTHR42792:SF2">
    <property type="entry name" value="FLAGELLIN"/>
    <property type="match status" value="1"/>
</dbReference>